<organism evidence="3 4">
    <name type="scientific">Neisseria bacilliformis ATCC BAA-1200</name>
    <dbReference type="NCBI Taxonomy" id="888742"/>
    <lineage>
        <taxon>Bacteria</taxon>
        <taxon>Pseudomonadati</taxon>
        <taxon>Pseudomonadota</taxon>
        <taxon>Betaproteobacteria</taxon>
        <taxon>Neisseriales</taxon>
        <taxon>Neisseriaceae</taxon>
        <taxon>Neisseria</taxon>
    </lineage>
</organism>
<dbReference type="GO" id="GO:0006629">
    <property type="term" value="P:lipid metabolic process"/>
    <property type="evidence" value="ECO:0007669"/>
    <property type="project" value="InterPro"/>
</dbReference>
<feature type="transmembrane region" description="Helical" evidence="1">
    <location>
        <begin position="140"/>
        <end position="163"/>
    </location>
</feature>
<gene>
    <name evidence="3" type="primary">pgpA</name>
    <name evidence="3" type="ORF">HMPREF9123_0323</name>
</gene>
<keyword evidence="3" id="KW-0378">Hydrolase</keyword>
<dbReference type="InterPro" id="IPR036681">
    <property type="entry name" value="PgpA-like_sf"/>
</dbReference>
<dbReference type="GO" id="GO:0008962">
    <property type="term" value="F:phosphatidylglycerophosphatase activity"/>
    <property type="evidence" value="ECO:0007669"/>
    <property type="project" value="UniProtKB-EC"/>
</dbReference>
<feature type="transmembrane region" description="Helical" evidence="1">
    <location>
        <begin position="74"/>
        <end position="92"/>
    </location>
</feature>
<feature type="transmembrane region" description="Helical" evidence="1">
    <location>
        <begin position="99"/>
        <end position="120"/>
    </location>
</feature>
<dbReference type="PANTHER" id="PTHR36305">
    <property type="entry name" value="PHOSPHATIDYLGLYCEROPHOSPHATASE A"/>
    <property type="match status" value="1"/>
</dbReference>
<feature type="transmembrane region" description="Helical" evidence="1">
    <location>
        <begin position="184"/>
        <end position="206"/>
    </location>
</feature>
<accession>F2B9C0</accession>
<dbReference type="Proteomes" id="UP000004105">
    <property type="component" value="Unassembled WGS sequence"/>
</dbReference>
<dbReference type="HOGENOM" id="CLU_103734_0_1_4"/>
<evidence type="ECO:0000256" key="1">
    <source>
        <dbReference type="SAM" id="Phobius"/>
    </source>
</evidence>
<dbReference type="SUPFAM" id="SSF101307">
    <property type="entry name" value="YutG-like"/>
    <property type="match status" value="1"/>
</dbReference>
<dbReference type="InterPro" id="IPR007686">
    <property type="entry name" value="YutG/PgpA"/>
</dbReference>
<dbReference type="EMBL" id="AFAY01000006">
    <property type="protein sequence ID" value="EGF11882.1"/>
    <property type="molecule type" value="Genomic_DNA"/>
</dbReference>
<dbReference type="PANTHER" id="PTHR36305:SF1">
    <property type="entry name" value="PHOSPHATIDYLGLYCEROPHOSPHATASE A"/>
    <property type="match status" value="1"/>
</dbReference>
<reference evidence="3 4" key="1">
    <citation type="submission" date="2011-02" db="EMBL/GenBank/DDBJ databases">
        <authorList>
            <person name="Muzny D."/>
            <person name="Qin X."/>
            <person name="Deng J."/>
            <person name="Jiang H."/>
            <person name="Liu Y."/>
            <person name="Qu J."/>
            <person name="Song X.-Z."/>
            <person name="Zhang L."/>
            <person name="Thornton R."/>
            <person name="Coyle M."/>
            <person name="Francisco L."/>
            <person name="Jackson L."/>
            <person name="Javaid M."/>
            <person name="Korchina V."/>
            <person name="Kovar C."/>
            <person name="Mata R."/>
            <person name="Mathew T."/>
            <person name="Ngo R."/>
            <person name="Nguyen L."/>
            <person name="Nguyen N."/>
            <person name="Okwuonu G."/>
            <person name="Ongeri F."/>
            <person name="Pham C."/>
            <person name="Simmons D."/>
            <person name="Wilczek-Boney K."/>
            <person name="Hale W."/>
            <person name="Jakkamsetti A."/>
            <person name="Pham P."/>
            <person name="Ruth R."/>
            <person name="San Lucas F."/>
            <person name="Warren J."/>
            <person name="Zhang J."/>
            <person name="Zhao Z."/>
            <person name="Zhou C."/>
            <person name="Zhu D."/>
            <person name="Lee S."/>
            <person name="Bess C."/>
            <person name="Blankenburg K."/>
            <person name="Forbes L."/>
            <person name="Fu Q."/>
            <person name="Gubbala S."/>
            <person name="Hirani K."/>
            <person name="Jayaseelan J.C."/>
            <person name="Lara F."/>
            <person name="Munidasa M."/>
            <person name="Palculict T."/>
            <person name="Patil S."/>
            <person name="Pu L.-L."/>
            <person name="Saada N."/>
            <person name="Tang L."/>
            <person name="Weissenberger G."/>
            <person name="Zhu Y."/>
            <person name="Hemphill L."/>
            <person name="Shang Y."/>
            <person name="Youmans B."/>
            <person name="Ayvaz T."/>
            <person name="Ross M."/>
            <person name="Santibanez J."/>
            <person name="Aqrawi P."/>
            <person name="Gross S."/>
            <person name="Joshi V."/>
            <person name="Fowler G."/>
            <person name="Nazareth L."/>
            <person name="Reid J."/>
            <person name="Worley K."/>
            <person name="Petrosino J."/>
            <person name="Highlander S."/>
            <person name="Gibbs R."/>
        </authorList>
    </citation>
    <scope>NUCLEOTIDE SEQUENCE [LARGE SCALE GENOMIC DNA]</scope>
    <source>
        <strain evidence="3 4">ATCC BAA-1200</strain>
    </source>
</reference>
<protein>
    <submittedName>
        <fullName evidence="3">PgpA protein</fullName>
        <ecNumber evidence="3">3.1.3.27</ecNumber>
    </submittedName>
</protein>
<dbReference type="AlphaFoldDB" id="F2B9C0"/>
<keyword evidence="1" id="KW-0472">Membrane</keyword>
<keyword evidence="1" id="KW-0812">Transmembrane</keyword>
<evidence type="ECO:0000313" key="4">
    <source>
        <dbReference type="Proteomes" id="UP000004105"/>
    </source>
</evidence>
<evidence type="ECO:0000259" key="2">
    <source>
        <dbReference type="Pfam" id="PF04608"/>
    </source>
</evidence>
<keyword evidence="1" id="KW-1133">Transmembrane helix</keyword>
<dbReference type="CDD" id="cd06971">
    <property type="entry name" value="PgpA"/>
    <property type="match status" value="1"/>
</dbReference>
<dbReference type="InterPro" id="IPR026037">
    <property type="entry name" value="PgpA"/>
</dbReference>
<evidence type="ECO:0000313" key="3">
    <source>
        <dbReference type="EMBL" id="EGF11882.1"/>
    </source>
</evidence>
<dbReference type="STRING" id="267212.GCA_001063965_01241"/>
<name>F2B9C0_9NEIS</name>
<sequence length="207" mass="23066">MPLRHLPSHCNRRVCRKRPSENGRRTRAGFSKHFYGRNIVMSQTQNPVTPTWEWMTRRPVRLLGLGFGTGLAKSAPGTIGSLPAVFVAGLLYGMGLSHFGLLILSFVLFAVGIHICNTVGEELGREDYRGIVWDEFTAMLMVFACIPQGWGWWLLGFLVFRFFDIVKPQPVKWADAKVKGGLGVMLDDAVAAACTVVVIQLLYWIVG</sequence>
<feature type="domain" description="YutG/PgpA" evidence="2">
    <location>
        <begin position="64"/>
        <end position="202"/>
    </location>
</feature>
<keyword evidence="4" id="KW-1185">Reference proteome</keyword>
<proteinExistence type="predicted"/>
<dbReference type="EC" id="3.1.3.27" evidence="3"/>
<dbReference type="Pfam" id="PF04608">
    <property type="entry name" value="PgpA"/>
    <property type="match status" value="1"/>
</dbReference>
<comment type="caution">
    <text evidence="3">The sequence shown here is derived from an EMBL/GenBank/DDBJ whole genome shotgun (WGS) entry which is preliminary data.</text>
</comment>